<evidence type="ECO:0000256" key="2">
    <source>
        <dbReference type="ARBA" id="ARBA00022737"/>
    </source>
</evidence>
<reference evidence="8" key="1">
    <citation type="journal article" date="2021" name="Cell">
        <title>Tracing the genetic footprints of vertebrate landing in non-teleost ray-finned fishes.</title>
        <authorList>
            <person name="Bi X."/>
            <person name="Wang K."/>
            <person name="Yang L."/>
            <person name="Pan H."/>
            <person name="Jiang H."/>
            <person name="Wei Q."/>
            <person name="Fang M."/>
            <person name="Yu H."/>
            <person name="Zhu C."/>
            <person name="Cai Y."/>
            <person name="He Y."/>
            <person name="Gan X."/>
            <person name="Zeng H."/>
            <person name="Yu D."/>
            <person name="Zhu Y."/>
            <person name="Jiang H."/>
            <person name="Qiu Q."/>
            <person name="Yang H."/>
            <person name="Zhang Y.E."/>
            <person name="Wang W."/>
            <person name="Zhu M."/>
            <person name="He S."/>
            <person name="Zhang G."/>
        </authorList>
    </citation>
    <scope>NUCLEOTIDE SEQUENCE</scope>
    <source>
        <strain evidence="8">Pddl_001</strain>
    </source>
</reference>
<dbReference type="InterPro" id="IPR008145">
    <property type="entry name" value="GK/Ca_channel_bsu"/>
</dbReference>
<comment type="subcellular location">
    <subcellularLocation>
        <location evidence="1">Membrane</location>
        <topology evidence="1">Peripheral membrane protein</topology>
    </subcellularLocation>
</comment>
<feature type="domain" description="WW" evidence="5">
    <location>
        <begin position="177"/>
        <end position="210"/>
    </location>
</feature>
<dbReference type="PROSITE" id="PS50052">
    <property type="entry name" value="GUANYLATE_KINASE_2"/>
    <property type="match status" value="1"/>
</dbReference>
<evidence type="ECO:0000259" key="7">
    <source>
        <dbReference type="PROSITE" id="PS50106"/>
    </source>
</evidence>
<dbReference type="SMART" id="SM00072">
    <property type="entry name" value="GuKc"/>
    <property type="match status" value="1"/>
</dbReference>
<feature type="non-terminal residue" evidence="8">
    <location>
        <position position="359"/>
    </location>
</feature>
<evidence type="ECO:0000256" key="3">
    <source>
        <dbReference type="ARBA" id="ARBA00023136"/>
    </source>
</evidence>
<evidence type="ECO:0000259" key="5">
    <source>
        <dbReference type="PROSITE" id="PS50020"/>
    </source>
</evidence>
<evidence type="ECO:0000256" key="4">
    <source>
        <dbReference type="SAM" id="MobiDB-lite"/>
    </source>
</evidence>
<keyword evidence="9" id="KW-1185">Reference proteome</keyword>
<dbReference type="InterPro" id="IPR020590">
    <property type="entry name" value="Guanylate_kinase_CS"/>
</dbReference>
<dbReference type="SUPFAM" id="SSF50156">
    <property type="entry name" value="PDZ domain-like"/>
    <property type="match status" value="1"/>
</dbReference>
<dbReference type="Proteomes" id="UP001166093">
    <property type="component" value="Unassembled WGS sequence"/>
</dbReference>
<dbReference type="PROSITE" id="PS00856">
    <property type="entry name" value="GUANYLATE_KINASE_1"/>
    <property type="match status" value="1"/>
</dbReference>
<dbReference type="Gene3D" id="2.20.70.10">
    <property type="match status" value="2"/>
</dbReference>
<feature type="domain" description="WW" evidence="5">
    <location>
        <begin position="234"/>
        <end position="267"/>
    </location>
</feature>
<evidence type="ECO:0000256" key="1">
    <source>
        <dbReference type="ARBA" id="ARBA00004170"/>
    </source>
</evidence>
<dbReference type="PANTHER" id="PTHR10316:SF27">
    <property type="entry name" value="MEMBRANE-ASSOCIATED GUANYLATE KINASE, WW AND PDZ DOMAIN-CONTAINING PROTEIN 2"/>
    <property type="match status" value="1"/>
</dbReference>
<accession>A0ABS2Y0V9</accession>
<feature type="domain" description="Guanylate kinase-like" evidence="6">
    <location>
        <begin position="1"/>
        <end position="99"/>
    </location>
</feature>
<dbReference type="Gene3D" id="2.30.42.10">
    <property type="match status" value="1"/>
</dbReference>
<comment type="caution">
    <text evidence="8">The sequence shown here is derived from an EMBL/GenBank/DDBJ whole genome shotgun (WGS) entry which is preliminary data.</text>
</comment>
<proteinExistence type="predicted"/>
<sequence length="359" mass="40407">AGGIVDKDLRHYLNLRFQKSSVDHELQQIIRDNLYLRTVPCTTRQPKEGEVPGVDYNFVTVDQFMELEKSGVLLESGTYEDQILPGARPSVEGKRKRNKSVSNMEKAGIEPPEEEEEERPVVNGNSVAITPESSEHEDKSTDASGEIPAQPYTAEGPDEEEEPLKLPTKPDENDELGPLPDNWEMAYTEKGEVYFIDHNTKTTSWLDPRLAKKAKPPEECKEDGTVSCQLISLNELPYGWEKIDDPIYGSYYVDHINRRTQFENPVLEAKRRLHQQQMPNQDLPSQPLQAVQIFREKPLFTRDATQLKGTFLSTALQKSSMGFGFTIIGGDDPDEFLQVKSVIPDGPAAQDGKMDTGNN</sequence>
<dbReference type="InterPro" id="IPR036034">
    <property type="entry name" value="PDZ_sf"/>
</dbReference>
<dbReference type="Gene3D" id="3.30.63.10">
    <property type="entry name" value="Guanylate Kinase phosphate binding domain"/>
    <property type="match status" value="1"/>
</dbReference>
<dbReference type="PROSITE" id="PS50020">
    <property type="entry name" value="WW_DOMAIN_2"/>
    <property type="match status" value="2"/>
</dbReference>
<organism evidence="8 9">
    <name type="scientific">Polyodon spathula</name>
    <name type="common">North American paddlefish</name>
    <name type="synonym">Squalus spathula</name>
    <dbReference type="NCBI Taxonomy" id="7913"/>
    <lineage>
        <taxon>Eukaryota</taxon>
        <taxon>Metazoa</taxon>
        <taxon>Chordata</taxon>
        <taxon>Craniata</taxon>
        <taxon>Vertebrata</taxon>
        <taxon>Euteleostomi</taxon>
        <taxon>Actinopterygii</taxon>
        <taxon>Chondrostei</taxon>
        <taxon>Acipenseriformes</taxon>
        <taxon>Polyodontidae</taxon>
        <taxon>Polyodon</taxon>
    </lineage>
</organism>
<dbReference type="SMART" id="SM00456">
    <property type="entry name" value="WW"/>
    <property type="match status" value="2"/>
</dbReference>
<feature type="non-terminal residue" evidence="8">
    <location>
        <position position="1"/>
    </location>
</feature>
<feature type="compositionally biased region" description="Polar residues" evidence="4">
    <location>
        <begin position="123"/>
        <end position="132"/>
    </location>
</feature>
<dbReference type="SUPFAM" id="SSF51045">
    <property type="entry name" value="WW domain"/>
    <property type="match status" value="2"/>
</dbReference>
<protein>
    <submittedName>
        <fullName evidence="8">MAGI2 protein</fullName>
    </submittedName>
</protein>
<dbReference type="PROSITE" id="PS50106">
    <property type="entry name" value="PDZ"/>
    <property type="match status" value="1"/>
</dbReference>
<evidence type="ECO:0000259" key="6">
    <source>
        <dbReference type="PROSITE" id="PS50052"/>
    </source>
</evidence>
<evidence type="ECO:0000313" key="8">
    <source>
        <dbReference type="EMBL" id="MBN3279896.1"/>
    </source>
</evidence>
<feature type="domain" description="PDZ" evidence="7">
    <location>
        <begin position="313"/>
        <end position="359"/>
    </location>
</feature>
<feature type="region of interest" description="Disordered" evidence="4">
    <location>
        <begin position="83"/>
        <end position="180"/>
    </location>
</feature>
<dbReference type="Pfam" id="PF16663">
    <property type="entry name" value="MAGI_u1"/>
    <property type="match status" value="1"/>
</dbReference>
<dbReference type="SUPFAM" id="SSF52540">
    <property type="entry name" value="P-loop containing nucleoside triphosphate hydrolases"/>
    <property type="match status" value="1"/>
</dbReference>
<evidence type="ECO:0000313" key="9">
    <source>
        <dbReference type="Proteomes" id="UP001166093"/>
    </source>
</evidence>
<dbReference type="Pfam" id="PF00397">
    <property type="entry name" value="WW"/>
    <property type="match status" value="2"/>
</dbReference>
<dbReference type="InterPro" id="IPR001202">
    <property type="entry name" value="WW_dom"/>
</dbReference>
<keyword evidence="2" id="KW-0677">Repeat</keyword>
<name>A0ABS2Y0V9_POLSP</name>
<dbReference type="InterPro" id="IPR036020">
    <property type="entry name" value="WW_dom_sf"/>
</dbReference>
<dbReference type="InterPro" id="IPR008144">
    <property type="entry name" value="Guanylate_kin-like_dom"/>
</dbReference>
<dbReference type="InterPro" id="IPR001478">
    <property type="entry name" value="PDZ"/>
</dbReference>
<dbReference type="CDD" id="cd00201">
    <property type="entry name" value="WW"/>
    <property type="match status" value="2"/>
</dbReference>
<gene>
    <name evidence="8" type="primary">Magi2_1</name>
    <name evidence="8" type="ORF">GTO93_0021548</name>
</gene>
<keyword evidence="3" id="KW-0472">Membrane</keyword>
<dbReference type="PROSITE" id="PS01159">
    <property type="entry name" value="WW_DOMAIN_1"/>
    <property type="match status" value="2"/>
</dbReference>
<dbReference type="InterPro" id="IPR027417">
    <property type="entry name" value="P-loop_NTPase"/>
</dbReference>
<dbReference type="EMBL" id="JAAWVQ010093457">
    <property type="protein sequence ID" value="MBN3279896.1"/>
    <property type="molecule type" value="Genomic_DNA"/>
</dbReference>
<dbReference type="PANTHER" id="PTHR10316">
    <property type="entry name" value="MEMBRANE ASSOCIATED GUANYLATE KINASE-RELATED"/>
    <property type="match status" value="1"/>
</dbReference>